<evidence type="ECO:0000313" key="2">
    <source>
        <dbReference type="Proteomes" id="UP000236291"/>
    </source>
</evidence>
<dbReference type="EMBL" id="ASHM01187660">
    <property type="protein sequence ID" value="PNX65983.1"/>
    <property type="molecule type" value="Genomic_DNA"/>
</dbReference>
<reference evidence="1 2" key="1">
    <citation type="journal article" date="2014" name="Am. J. Bot.">
        <title>Genome assembly and annotation for red clover (Trifolium pratense; Fabaceae).</title>
        <authorList>
            <person name="Istvanek J."/>
            <person name="Jaros M."/>
            <person name="Krenek A."/>
            <person name="Repkova J."/>
        </authorList>
    </citation>
    <scope>NUCLEOTIDE SEQUENCE [LARGE SCALE GENOMIC DNA]</scope>
    <source>
        <strain evidence="2">cv. Tatra</strain>
        <tissue evidence="1">Young leaves</tissue>
    </source>
</reference>
<protein>
    <submittedName>
        <fullName evidence="1">Uncharacterized protein</fullName>
    </submittedName>
</protein>
<comment type="caution">
    <text evidence="1">The sequence shown here is derived from an EMBL/GenBank/DDBJ whole genome shotgun (WGS) entry which is preliminary data.</text>
</comment>
<accession>A0A2K3KI91</accession>
<dbReference type="Proteomes" id="UP000236291">
    <property type="component" value="Unassembled WGS sequence"/>
</dbReference>
<dbReference type="AlphaFoldDB" id="A0A2K3KI91"/>
<organism evidence="1 2">
    <name type="scientific">Trifolium pratense</name>
    <name type="common">Red clover</name>
    <dbReference type="NCBI Taxonomy" id="57577"/>
    <lineage>
        <taxon>Eukaryota</taxon>
        <taxon>Viridiplantae</taxon>
        <taxon>Streptophyta</taxon>
        <taxon>Embryophyta</taxon>
        <taxon>Tracheophyta</taxon>
        <taxon>Spermatophyta</taxon>
        <taxon>Magnoliopsida</taxon>
        <taxon>eudicotyledons</taxon>
        <taxon>Gunneridae</taxon>
        <taxon>Pentapetalae</taxon>
        <taxon>rosids</taxon>
        <taxon>fabids</taxon>
        <taxon>Fabales</taxon>
        <taxon>Fabaceae</taxon>
        <taxon>Papilionoideae</taxon>
        <taxon>50 kb inversion clade</taxon>
        <taxon>NPAAA clade</taxon>
        <taxon>Hologalegina</taxon>
        <taxon>IRL clade</taxon>
        <taxon>Trifolieae</taxon>
        <taxon>Trifolium</taxon>
    </lineage>
</organism>
<gene>
    <name evidence="1" type="ORF">L195_g062863</name>
</gene>
<evidence type="ECO:0000313" key="1">
    <source>
        <dbReference type="EMBL" id="PNX65983.1"/>
    </source>
</evidence>
<reference evidence="1 2" key="2">
    <citation type="journal article" date="2017" name="Front. Plant Sci.">
        <title>Gene Classification and Mining of Molecular Markers Useful in Red Clover (Trifolium pratense) Breeding.</title>
        <authorList>
            <person name="Istvanek J."/>
            <person name="Dluhosova J."/>
            <person name="Dluhos P."/>
            <person name="Patkova L."/>
            <person name="Nedelnik J."/>
            <person name="Repkova J."/>
        </authorList>
    </citation>
    <scope>NUCLEOTIDE SEQUENCE [LARGE SCALE GENOMIC DNA]</scope>
    <source>
        <strain evidence="2">cv. Tatra</strain>
        <tissue evidence="1">Young leaves</tissue>
    </source>
</reference>
<name>A0A2K3KI91_TRIPR</name>
<proteinExistence type="predicted"/>
<sequence length="49" mass="5650">MKLRRDSLSAWKMASRTASVFGCLREAVKCLQNWSVRSIHEITERGARL</sequence>
<feature type="non-terminal residue" evidence="1">
    <location>
        <position position="49"/>
    </location>
</feature>